<dbReference type="EMBL" id="UZAH01026027">
    <property type="protein sequence ID" value="VDO74470.1"/>
    <property type="molecule type" value="Genomic_DNA"/>
</dbReference>
<keyword evidence="2" id="KW-0812">Transmembrane</keyword>
<keyword evidence="2" id="KW-0472">Membrane</keyword>
<dbReference type="Proteomes" id="UP000050761">
    <property type="component" value="Unassembled WGS sequence"/>
</dbReference>
<evidence type="ECO:0000313" key="5">
    <source>
        <dbReference type="WBParaSite" id="HPBE_0000799701-mRNA-1"/>
    </source>
</evidence>
<reference evidence="5" key="2">
    <citation type="submission" date="2019-09" db="UniProtKB">
        <authorList>
            <consortium name="WormBaseParasite"/>
        </authorList>
    </citation>
    <scope>IDENTIFICATION</scope>
</reference>
<feature type="transmembrane region" description="Helical" evidence="2">
    <location>
        <begin position="52"/>
        <end position="72"/>
    </location>
</feature>
<feature type="region of interest" description="Disordered" evidence="1">
    <location>
        <begin position="140"/>
        <end position="163"/>
    </location>
</feature>
<evidence type="ECO:0000256" key="1">
    <source>
        <dbReference type="SAM" id="MobiDB-lite"/>
    </source>
</evidence>
<dbReference type="OrthoDB" id="5826262at2759"/>
<evidence type="ECO:0000313" key="4">
    <source>
        <dbReference type="Proteomes" id="UP000050761"/>
    </source>
</evidence>
<evidence type="ECO:0000313" key="3">
    <source>
        <dbReference type="EMBL" id="VDO74470.1"/>
    </source>
</evidence>
<dbReference type="AlphaFoldDB" id="A0A3P7XJG6"/>
<accession>A0A3P7XJG6</accession>
<keyword evidence="2" id="KW-1133">Transmembrane helix</keyword>
<gene>
    <name evidence="3" type="ORF">HPBE_LOCUS7998</name>
</gene>
<sequence length="163" mass="18199">MISNLGTKLFQSVTDRAGDLGEKFEEEFSRLSFNITAEIDALVTEVISLSGYVKVTLVILSILLILAIIRLTSYGFRCLAFRAKTWFQTDENKPPPQVILLMPTGDGSYRPSSTVYADPQTKSVIDRIQRDSFDLFNDYSVPAPVPPPPRKKPPMLAAMKENV</sequence>
<dbReference type="WBParaSite" id="HPBE_0000799701-mRNA-1">
    <property type="protein sequence ID" value="HPBE_0000799701-mRNA-1"/>
    <property type="gene ID" value="HPBE_0000799701"/>
</dbReference>
<keyword evidence="4" id="KW-1185">Reference proteome</keyword>
<name>A0A3P7XJG6_HELPZ</name>
<proteinExistence type="predicted"/>
<organism evidence="3">
    <name type="scientific">Heligmosomoides polygyrus</name>
    <name type="common">Parasitic roundworm</name>
    <dbReference type="NCBI Taxonomy" id="6339"/>
    <lineage>
        <taxon>Eukaryota</taxon>
        <taxon>Metazoa</taxon>
        <taxon>Ecdysozoa</taxon>
        <taxon>Nematoda</taxon>
        <taxon>Chromadorea</taxon>
        <taxon>Rhabditida</taxon>
        <taxon>Rhabditina</taxon>
        <taxon>Rhabditomorpha</taxon>
        <taxon>Strongyloidea</taxon>
        <taxon>Heligmosomidae</taxon>
        <taxon>Heligmosomoides</taxon>
    </lineage>
</organism>
<reference evidence="3 4" key="1">
    <citation type="submission" date="2018-11" db="EMBL/GenBank/DDBJ databases">
        <authorList>
            <consortium name="Pathogen Informatics"/>
        </authorList>
    </citation>
    <scope>NUCLEOTIDE SEQUENCE [LARGE SCALE GENOMIC DNA]</scope>
</reference>
<evidence type="ECO:0000256" key="2">
    <source>
        <dbReference type="SAM" id="Phobius"/>
    </source>
</evidence>
<protein>
    <submittedName>
        <fullName evidence="3 5">Uncharacterized protein</fullName>
    </submittedName>
</protein>